<dbReference type="InterPro" id="IPR021131">
    <property type="entry name" value="Ribosomal_uL15/eL18"/>
</dbReference>
<sequence>MKIHELPKLNTKSKKRVGRGYGSGKGKTSGKGEKGQSKREKIKANFEGGQLPLIKRLPRKRGVGAKKPRKGGEIINLNNLKNLKKGAEVTLDFLIKEGIIKEKRSPVKIKILSFGNLKVPLVVGLPQSLKAKEKILKSGGKVI</sequence>
<feature type="region of interest" description="Disordered" evidence="5">
    <location>
        <begin position="1"/>
        <end position="41"/>
    </location>
</feature>
<dbReference type="NCBIfam" id="TIGR01071">
    <property type="entry name" value="rplO_bact"/>
    <property type="match status" value="1"/>
</dbReference>
<feature type="compositionally biased region" description="Basic and acidic residues" evidence="5">
    <location>
        <begin position="30"/>
        <end position="41"/>
    </location>
</feature>
<evidence type="ECO:0000256" key="2">
    <source>
        <dbReference type="ARBA" id="ARBA00022980"/>
    </source>
</evidence>
<dbReference type="PANTHER" id="PTHR12934">
    <property type="entry name" value="50S RIBOSOMAL PROTEIN L15"/>
    <property type="match status" value="1"/>
</dbReference>
<evidence type="ECO:0000313" key="8">
    <source>
        <dbReference type="Proteomes" id="UP000177103"/>
    </source>
</evidence>
<name>A0A1G1W7X8_9BACT</name>
<dbReference type="GO" id="GO:0003735">
    <property type="term" value="F:structural constituent of ribosome"/>
    <property type="evidence" value="ECO:0007669"/>
    <property type="project" value="InterPro"/>
</dbReference>
<comment type="function">
    <text evidence="4">Binds to the 23S rRNA.</text>
</comment>
<evidence type="ECO:0000256" key="4">
    <source>
        <dbReference type="HAMAP-Rule" id="MF_01341"/>
    </source>
</evidence>
<organism evidence="7 8">
    <name type="scientific">Candidatus Woykebacteria bacterium RBG_13_40_7b</name>
    <dbReference type="NCBI Taxonomy" id="1802594"/>
    <lineage>
        <taxon>Bacteria</taxon>
        <taxon>Candidatus Woykeibacteriota</taxon>
    </lineage>
</organism>
<dbReference type="Pfam" id="PF00828">
    <property type="entry name" value="Ribosomal_L27A"/>
    <property type="match status" value="1"/>
</dbReference>
<dbReference type="PANTHER" id="PTHR12934:SF11">
    <property type="entry name" value="LARGE RIBOSOMAL SUBUNIT PROTEIN UL15M"/>
    <property type="match status" value="1"/>
</dbReference>
<dbReference type="GO" id="GO:0022625">
    <property type="term" value="C:cytosolic large ribosomal subunit"/>
    <property type="evidence" value="ECO:0007669"/>
    <property type="project" value="TreeGrafter"/>
</dbReference>
<keyword evidence="3 4" id="KW-0687">Ribonucleoprotein</keyword>
<keyword evidence="2 4" id="KW-0689">Ribosomal protein</keyword>
<comment type="caution">
    <text evidence="7">The sequence shown here is derived from an EMBL/GenBank/DDBJ whole genome shotgun (WGS) entry which is preliminary data.</text>
</comment>
<dbReference type="GO" id="GO:0019843">
    <property type="term" value="F:rRNA binding"/>
    <property type="evidence" value="ECO:0007669"/>
    <property type="project" value="UniProtKB-UniRule"/>
</dbReference>
<proteinExistence type="inferred from homology"/>
<dbReference type="InterPro" id="IPR036227">
    <property type="entry name" value="Ribosomal_uL15/eL18_sf"/>
</dbReference>
<dbReference type="InterPro" id="IPR030878">
    <property type="entry name" value="Ribosomal_uL15"/>
</dbReference>
<dbReference type="EMBL" id="MHCQ01000039">
    <property type="protein sequence ID" value="OGY23772.1"/>
    <property type="molecule type" value="Genomic_DNA"/>
</dbReference>
<keyword evidence="4" id="KW-0694">RNA-binding</keyword>
<protein>
    <recommendedName>
        <fullName evidence="4">Large ribosomal subunit protein uL15</fullName>
    </recommendedName>
</protein>
<evidence type="ECO:0000256" key="5">
    <source>
        <dbReference type="SAM" id="MobiDB-lite"/>
    </source>
</evidence>
<dbReference type="SUPFAM" id="SSF52080">
    <property type="entry name" value="Ribosomal proteins L15p and L18e"/>
    <property type="match status" value="1"/>
</dbReference>
<accession>A0A1G1W7X8</accession>
<dbReference type="InterPro" id="IPR005749">
    <property type="entry name" value="Ribosomal_uL15_bac-type"/>
</dbReference>
<reference evidence="7 8" key="1">
    <citation type="journal article" date="2016" name="Nat. Commun.">
        <title>Thousands of microbial genomes shed light on interconnected biogeochemical processes in an aquifer system.</title>
        <authorList>
            <person name="Anantharaman K."/>
            <person name="Brown C.T."/>
            <person name="Hug L.A."/>
            <person name="Sharon I."/>
            <person name="Castelle C.J."/>
            <person name="Probst A.J."/>
            <person name="Thomas B.C."/>
            <person name="Singh A."/>
            <person name="Wilkins M.J."/>
            <person name="Karaoz U."/>
            <person name="Brodie E.L."/>
            <person name="Williams K.H."/>
            <person name="Hubbard S.S."/>
            <person name="Banfield J.F."/>
        </authorList>
    </citation>
    <scope>NUCLEOTIDE SEQUENCE [LARGE SCALE GENOMIC DNA]</scope>
</reference>
<evidence type="ECO:0000256" key="3">
    <source>
        <dbReference type="ARBA" id="ARBA00023274"/>
    </source>
</evidence>
<comment type="similarity">
    <text evidence="1 4">Belongs to the universal ribosomal protein uL15 family.</text>
</comment>
<dbReference type="GO" id="GO:0006412">
    <property type="term" value="P:translation"/>
    <property type="evidence" value="ECO:0007669"/>
    <property type="project" value="UniProtKB-UniRule"/>
</dbReference>
<dbReference type="AlphaFoldDB" id="A0A1G1W7X8"/>
<keyword evidence="4" id="KW-0699">rRNA-binding</keyword>
<dbReference type="Proteomes" id="UP000177103">
    <property type="component" value="Unassembled WGS sequence"/>
</dbReference>
<dbReference type="Gene3D" id="3.100.10.10">
    <property type="match status" value="1"/>
</dbReference>
<evidence type="ECO:0000313" key="7">
    <source>
        <dbReference type="EMBL" id="OGY23772.1"/>
    </source>
</evidence>
<gene>
    <name evidence="4" type="primary">rplO</name>
    <name evidence="7" type="ORF">A2Y57_04575</name>
</gene>
<comment type="subunit">
    <text evidence="4">Part of the 50S ribosomal subunit.</text>
</comment>
<evidence type="ECO:0000256" key="1">
    <source>
        <dbReference type="ARBA" id="ARBA00007320"/>
    </source>
</evidence>
<dbReference type="HAMAP" id="MF_01341">
    <property type="entry name" value="Ribosomal_uL15"/>
    <property type="match status" value="1"/>
</dbReference>
<feature type="compositionally biased region" description="Gly residues" evidence="5">
    <location>
        <begin position="19"/>
        <end position="29"/>
    </location>
</feature>
<feature type="domain" description="Large ribosomal subunit protein uL15/eL18" evidence="6">
    <location>
        <begin position="75"/>
        <end position="143"/>
    </location>
</feature>
<evidence type="ECO:0000259" key="6">
    <source>
        <dbReference type="Pfam" id="PF00828"/>
    </source>
</evidence>